<evidence type="ECO:0000313" key="2">
    <source>
        <dbReference type="Proteomes" id="UP000283523"/>
    </source>
</evidence>
<sequence>MLKLIDNTDMEKKVNTATNFIVILMVAGGLSMAQKTHQVTPPQLKTRQTPGVNLYAGFGQKLDSATVVTVKFKLTQTGFLDTLYVSENAPKDYYEKIRNQLKEFDGKWVPQQSQGHPEKSKWLIYRHYVVGPYSRKGGVWAEVERAYQRDYDLFRCQHNPKRQIQCLTTYIEGPDFFLFPPEWYPTYN</sequence>
<dbReference type="AlphaFoldDB" id="A0A418LWW4"/>
<dbReference type="Proteomes" id="UP000283523">
    <property type="component" value="Unassembled WGS sequence"/>
</dbReference>
<evidence type="ECO:0000313" key="1">
    <source>
        <dbReference type="EMBL" id="RIV17838.1"/>
    </source>
</evidence>
<comment type="caution">
    <text evidence="1">The sequence shown here is derived from an EMBL/GenBank/DDBJ whole genome shotgun (WGS) entry which is preliminary data.</text>
</comment>
<name>A0A418LWW4_9BACT</name>
<proteinExistence type="predicted"/>
<gene>
    <name evidence="1" type="ORF">DYU11_30650</name>
</gene>
<protein>
    <submittedName>
        <fullName evidence="1">Uncharacterized protein</fullName>
    </submittedName>
</protein>
<accession>A0A418LWW4</accession>
<dbReference type="EMBL" id="QXED01000015">
    <property type="protein sequence ID" value="RIV17838.1"/>
    <property type="molecule type" value="Genomic_DNA"/>
</dbReference>
<reference evidence="1 2" key="1">
    <citation type="submission" date="2018-08" db="EMBL/GenBank/DDBJ databases">
        <title>Fibrisoma montanum sp. nov., isolated from Danxia mountain soil.</title>
        <authorList>
            <person name="Huang Y."/>
        </authorList>
    </citation>
    <scope>NUCLEOTIDE SEQUENCE [LARGE SCALE GENOMIC DNA]</scope>
    <source>
        <strain evidence="1 2">HYT19</strain>
    </source>
</reference>
<organism evidence="1 2">
    <name type="scientific">Fibrisoma montanum</name>
    <dbReference type="NCBI Taxonomy" id="2305895"/>
    <lineage>
        <taxon>Bacteria</taxon>
        <taxon>Pseudomonadati</taxon>
        <taxon>Bacteroidota</taxon>
        <taxon>Cytophagia</taxon>
        <taxon>Cytophagales</taxon>
        <taxon>Spirosomataceae</taxon>
        <taxon>Fibrisoma</taxon>
    </lineage>
</organism>
<keyword evidence="2" id="KW-1185">Reference proteome</keyword>